<accession>A0A382TRP3</accession>
<sequence>MKRMILFALFLNAAILGVIALELVALAGGDEDPTAAVNGDTNGDGARDIGDAVYLLRWLFNGGDEPVPVACAQAGPVLTAEQAEILSHLSLAQVPIDNQGTLVPTIIITGANLQLVNGMGSSWGNSAGDVWNPSTHRTNGLGNVIIGYQENRTDDGVGDTVDGNYR</sequence>
<feature type="non-terminal residue" evidence="1">
    <location>
        <position position="166"/>
    </location>
</feature>
<proteinExistence type="predicted"/>
<name>A0A382TRP3_9ZZZZ</name>
<evidence type="ECO:0000313" key="1">
    <source>
        <dbReference type="EMBL" id="SVD24756.1"/>
    </source>
</evidence>
<reference evidence="1" key="1">
    <citation type="submission" date="2018-05" db="EMBL/GenBank/DDBJ databases">
        <authorList>
            <person name="Lanie J.A."/>
            <person name="Ng W.-L."/>
            <person name="Kazmierczak K.M."/>
            <person name="Andrzejewski T.M."/>
            <person name="Davidsen T.M."/>
            <person name="Wayne K.J."/>
            <person name="Tettelin H."/>
            <person name="Glass J.I."/>
            <person name="Rusch D."/>
            <person name="Podicherti R."/>
            <person name="Tsui H.-C.T."/>
            <person name="Winkler M.E."/>
        </authorList>
    </citation>
    <scope>NUCLEOTIDE SEQUENCE</scope>
</reference>
<gene>
    <name evidence="1" type="ORF">METZ01_LOCUS377610</name>
</gene>
<dbReference type="AlphaFoldDB" id="A0A382TRP3"/>
<organism evidence="1">
    <name type="scientific">marine metagenome</name>
    <dbReference type="NCBI Taxonomy" id="408172"/>
    <lineage>
        <taxon>unclassified sequences</taxon>
        <taxon>metagenomes</taxon>
        <taxon>ecological metagenomes</taxon>
    </lineage>
</organism>
<dbReference type="EMBL" id="UINC01138667">
    <property type="protein sequence ID" value="SVD24756.1"/>
    <property type="molecule type" value="Genomic_DNA"/>
</dbReference>
<evidence type="ECO:0008006" key="2">
    <source>
        <dbReference type="Google" id="ProtNLM"/>
    </source>
</evidence>
<protein>
    <recommendedName>
        <fullName evidence="2">Dockerin domain-containing protein</fullName>
    </recommendedName>
</protein>